<dbReference type="InterPro" id="IPR006104">
    <property type="entry name" value="Glyco_hydro_2_N"/>
</dbReference>
<dbReference type="GO" id="GO:0009341">
    <property type="term" value="C:beta-galactosidase complex"/>
    <property type="evidence" value="ECO:0007669"/>
    <property type="project" value="TreeGrafter"/>
</dbReference>
<dbReference type="Proteomes" id="UP000294834">
    <property type="component" value="Unassembled WGS sequence"/>
</dbReference>
<dbReference type="SUPFAM" id="SSF51445">
    <property type="entry name" value="(Trans)glycosidases"/>
    <property type="match status" value="1"/>
</dbReference>
<keyword evidence="6 13" id="KW-0378">Hydrolase</keyword>
<comment type="similarity">
    <text evidence="3">Belongs to the glycosyl hydrolase 2 family.</text>
</comment>
<dbReference type="EMBL" id="SLTX01000001">
    <property type="protein sequence ID" value="TDB06359.1"/>
    <property type="molecule type" value="Genomic_DNA"/>
</dbReference>
<feature type="domain" description="Glycoside hydrolase family 2 catalytic" evidence="10">
    <location>
        <begin position="308"/>
        <end position="598"/>
    </location>
</feature>
<evidence type="ECO:0000256" key="8">
    <source>
        <dbReference type="ARBA" id="ARBA00023295"/>
    </source>
</evidence>
<dbReference type="AlphaFoldDB" id="A0AAX2QZI3"/>
<evidence type="ECO:0000256" key="6">
    <source>
        <dbReference type="ARBA" id="ARBA00022801"/>
    </source>
</evidence>
<keyword evidence="7" id="KW-0106">Calcium</keyword>
<dbReference type="SUPFAM" id="SSF74650">
    <property type="entry name" value="Galactose mutarotase-like"/>
    <property type="match status" value="1"/>
</dbReference>
<dbReference type="EC" id="3.2.1.23" evidence="5"/>
<dbReference type="Pfam" id="PF02837">
    <property type="entry name" value="Glyco_hydro_2_N"/>
    <property type="match status" value="1"/>
</dbReference>
<evidence type="ECO:0000259" key="9">
    <source>
        <dbReference type="Pfam" id="PF00703"/>
    </source>
</evidence>
<accession>A0AAX2QZI3</accession>
<proteinExistence type="inferred from homology"/>
<evidence type="ECO:0000256" key="3">
    <source>
        <dbReference type="ARBA" id="ARBA00007401"/>
    </source>
</evidence>
<dbReference type="GO" id="GO:0004565">
    <property type="term" value="F:beta-galactosidase activity"/>
    <property type="evidence" value="ECO:0007669"/>
    <property type="project" value="UniProtKB-EC"/>
</dbReference>
<dbReference type="InterPro" id="IPR032312">
    <property type="entry name" value="LacZ_4"/>
</dbReference>
<dbReference type="SUPFAM" id="SSF49785">
    <property type="entry name" value="Galactose-binding domain-like"/>
    <property type="match status" value="1"/>
</dbReference>
<comment type="cofactor">
    <cofactor evidence="2">
        <name>Ca(2+)</name>
        <dbReference type="ChEBI" id="CHEBI:29108"/>
    </cofactor>
</comment>
<dbReference type="Pfam" id="PF02836">
    <property type="entry name" value="Glyco_hydro_2_C"/>
    <property type="match status" value="1"/>
</dbReference>
<dbReference type="Gene3D" id="2.60.40.10">
    <property type="entry name" value="Immunoglobulins"/>
    <property type="match status" value="2"/>
</dbReference>
<evidence type="ECO:0000259" key="12">
    <source>
        <dbReference type="Pfam" id="PF16353"/>
    </source>
</evidence>
<dbReference type="InterPro" id="IPR017853">
    <property type="entry name" value="GH"/>
</dbReference>
<dbReference type="InterPro" id="IPR011013">
    <property type="entry name" value="Gal_mutarotase_sf_dom"/>
</dbReference>
<comment type="subunit">
    <text evidence="4">Monomer.</text>
</comment>
<dbReference type="InterPro" id="IPR006102">
    <property type="entry name" value="Ig-like_GH2"/>
</dbReference>
<evidence type="ECO:0000256" key="4">
    <source>
        <dbReference type="ARBA" id="ARBA00011245"/>
    </source>
</evidence>
<dbReference type="PROSITE" id="PS00608">
    <property type="entry name" value="GLYCOSYL_HYDROL_F2_2"/>
    <property type="match status" value="1"/>
</dbReference>
<evidence type="ECO:0000313" key="14">
    <source>
        <dbReference type="Proteomes" id="UP000294834"/>
    </source>
</evidence>
<keyword evidence="8" id="KW-0326">Glycosidase</keyword>
<dbReference type="Gene3D" id="3.20.20.80">
    <property type="entry name" value="Glycosidases"/>
    <property type="match status" value="1"/>
</dbReference>
<dbReference type="InterPro" id="IPR050347">
    <property type="entry name" value="Bact_Beta-galactosidase"/>
</dbReference>
<dbReference type="GO" id="GO:0030246">
    <property type="term" value="F:carbohydrate binding"/>
    <property type="evidence" value="ECO:0007669"/>
    <property type="project" value="InterPro"/>
</dbReference>
<dbReference type="RefSeq" id="WP_038605606.1">
    <property type="nucleotide sequence ID" value="NZ_CP046427.1"/>
</dbReference>
<dbReference type="InterPro" id="IPR014718">
    <property type="entry name" value="GH-type_carb-bd"/>
</dbReference>
<feature type="domain" description="Glycosyl hydrolases family 2 sugar binding" evidence="11">
    <location>
        <begin position="40"/>
        <end position="196"/>
    </location>
</feature>
<dbReference type="KEGG" id="bdh:GV66_09075"/>
<comment type="catalytic activity">
    <reaction evidence="1">
        <text>Hydrolysis of terminal non-reducing beta-D-galactose residues in beta-D-galactosides.</text>
        <dbReference type="EC" id="3.2.1.23"/>
    </reaction>
</comment>
<dbReference type="Pfam" id="PF00703">
    <property type="entry name" value="Glyco_hydro_2"/>
    <property type="match status" value="1"/>
</dbReference>
<dbReference type="InterPro" id="IPR023232">
    <property type="entry name" value="Glyco_hydro_2_AS"/>
</dbReference>
<dbReference type="Pfam" id="PF16353">
    <property type="entry name" value="LacZ_4"/>
    <property type="match status" value="1"/>
</dbReference>
<evidence type="ECO:0000256" key="5">
    <source>
        <dbReference type="ARBA" id="ARBA00012756"/>
    </source>
</evidence>
<evidence type="ECO:0000259" key="10">
    <source>
        <dbReference type="Pfam" id="PF02836"/>
    </source>
</evidence>
<sequence>MKSYVIFLFFLFVFSARLVAQHILPVTILPSAQTGSPGVMSLNGTWKFMMLPSLQSVIPDEWIKSEFNDLNWNEIHVPGNWEPQGFKQPEYGHDLTACMGLYRTRFSIPSNWEKQRVVLRFDGVHMGYECWVNGQFAGNYGSGSNPCNFDITPFLQTGNNTLCVKVTTRSFAWKFDTMDNWTFCGINRDVTLFTLPHQYIEDITFISENCMDNEADIQVRVQTQGNIDKAILRLSVQDENGQKISDFEQTVSENGTCEIKKHLTNIRLWTAETPVLYILEACLCNTKGNILHRISRRVGLREVKSVGREITLNGKPIRLRGVCASEVHPYLGSAYTMEEWQKQLLQMKKAHINFIRTAHYPMHPAFYDLCDEMGFYVCNEIPLASRGGEYLIDSKYNKEIEERTATTIARDKNHPSVIIWSLGNENKTVAGSVATLVKEIDPTRLRGFPQTIGVMMKMMENPHPDINVLMGHYLNEKQLDIVAQKATLPFLQTEYAHSLGLGFGEFEQKWERILDTPGFAGGAIWCWMDGAAVTKAPKYSWLKGIMLDSLHYLDSYGYINPPGALERNKEANDGIIYAEGTPQEDYWLVRKLYSPVQIMEDTLQYPLQLTIQNNYDFRTLKGYSLHWSLQNLNRQVASGSISLEASPKAKERFEIPSNLPSNILYNDVMLCVSVVDEKGTSIYERALPVNLGMKEYKHVILSAIPDKQMTVTVTGKGDLVIKDKRNDNVLMQSPFYLRVGREFSQVLESRTSSNMFCWEPYILKPEIKFYKVYNTAEGRETKLNCQWNRVDSIGQYINGEVTILVHNNGVIAIDYILTASPKARGKLTECGLTLMMSPQINTFHWLGQGIYSSVPGKTKHNERGIWSLHKDDYRFSGNRSHVELSLLSSSDETGIIVWDELGNIGVDKMHGNIILSQNVHVAGYGSKFINPCQMLPLQDLHGQKGRILLLPRSKNTLQHSAAKIFYKDATLPLRVPERPFLKGYSW</sequence>
<gene>
    <name evidence="13" type="ORF">E1J06_02480</name>
</gene>
<dbReference type="InterPro" id="IPR013783">
    <property type="entry name" value="Ig-like_fold"/>
</dbReference>
<protein>
    <recommendedName>
        <fullName evidence="5">beta-galactosidase</fullName>
        <ecNumber evidence="5">3.2.1.23</ecNumber>
    </recommendedName>
</protein>
<dbReference type="InterPro" id="IPR008979">
    <property type="entry name" value="Galactose-bd-like_sf"/>
</dbReference>
<evidence type="ECO:0000259" key="11">
    <source>
        <dbReference type="Pfam" id="PF02837"/>
    </source>
</evidence>
<feature type="domain" description="Beta-galactosidase" evidence="12">
    <location>
        <begin position="609"/>
        <end position="682"/>
    </location>
</feature>
<dbReference type="PANTHER" id="PTHR46323">
    <property type="entry name" value="BETA-GALACTOSIDASE"/>
    <property type="match status" value="1"/>
</dbReference>
<dbReference type="InterPro" id="IPR006103">
    <property type="entry name" value="Glyco_hydro_2_cat"/>
</dbReference>
<dbReference type="InterPro" id="IPR036156">
    <property type="entry name" value="Beta-gal/glucu_dom_sf"/>
</dbReference>
<organism evidence="13 14">
    <name type="scientific">Phocaeicola dorei</name>
    <dbReference type="NCBI Taxonomy" id="357276"/>
    <lineage>
        <taxon>Bacteria</taxon>
        <taxon>Pseudomonadati</taxon>
        <taxon>Bacteroidota</taxon>
        <taxon>Bacteroidia</taxon>
        <taxon>Bacteroidales</taxon>
        <taxon>Bacteroidaceae</taxon>
        <taxon>Phocaeicola</taxon>
    </lineage>
</organism>
<dbReference type="InterPro" id="IPR006101">
    <property type="entry name" value="Glyco_hydro_2"/>
</dbReference>
<reference evidence="13 14" key="1">
    <citation type="journal article" date="2019" name="Nat. Microbiol.">
        <title>Genomic variation and strain-specific functional adaptation in the human gut microbiome during early life.</title>
        <authorList>
            <person name="Vatanen T."/>
            <person name="Plichta D.R."/>
            <person name="Somani J."/>
            <person name="Munch P.C."/>
            <person name="Arthur T.D."/>
            <person name="Hall A.B."/>
            <person name="Rudolf S."/>
            <person name="Oakeley E.J."/>
            <person name="Ke X."/>
            <person name="Young R.A."/>
            <person name="Haiser H.J."/>
            <person name="Kolde R."/>
            <person name="Yassour M."/>
            <person name="Luopajarvi K."/>
            <person name="Siljander H."/>
            <person name="Virtanen S.M."/>
            <person name="Ilonen J."/>
            <person name="Uibo R."/>
            <person name="Tillmann V."/>
            <person name="Mokurov S."/>
            <person name="Dorshakova N."/>
            <person name="Porter J.A."/>
            <person name="McHardy A.C."/>
            <person name="Lahdesmaki H."/>
            <person name="Vlamakis H."/>
            <person name="Huttenhower C."/>
            <person name="Knip M."/>
            <person name="Xavier R.J."/>
        </authorList>
    </citation>
    <scope>NUCLEOTIDE SEQUENCE [LARGE SCALE GENOMIC DNA]</scope>
    <source>
        <strain evidence="13 14">RJX1052</strain>
    </source>
</reference>
<evidence type="ECO:0000256" key="1">
    <source>
        <dbReference type="ARBA" id="ARBA00001412"/>
    </source>
</evidence>
<dbReference type="PRINTS" id="PR00132">
    <property type="entry name" value="GLHYDRLASE2"/>
</dbReference>
<dbReference type="SUPFAM" id="SSF49303">
    <property type="entry name" value="beta-Galactosidase/glucuronidase domain"/>
    <property type="match status" value="2"/>
</dbReference>
<evidence type="ECO:0000256" key="7">
    <source>
        <dbReference type="ARBA" id="ARBA00022837"/>
    </source>
</evidence>
<evidence type="ECO:0000256" key="2">
    <source>
        <dbReference type="ARBA" id="ARBA00001913"/>
    </source>
</evidence>
<evidence type="ECO:0000313" key="13">
    <source>
        <dbReference type="EMBL" id="TDB06359.1"/>
    </source>
</evidence>
<dbReference type="GO" id="GO:0005990">
    <property type="term" value="P:lactose catabolic process"/>
    <property type="evidence" value="ECO:0007669"/>
    <property type="project" value="TreeGrafter"/>
</dbReference>
<name>A0AAX2QZI3_9BACT</name>
<dbReference type="Gene3D" id="2.70.98.10">
    <property type="match status" value="1"/>
</dbReference>
<feature type="domain" description="Glycoside hydrolase family 2 immunoglobulin-like beta-sandwich" evidence="9">
    <location>
        <begin position="199"/>
        <end position="301"/>
    </location>
</feature>
<dbReference type="PANTHER" id="PTHR46323:SF2">
    <property type="entry name" value="BETA-GALACTOSIDASE"/>
    <property type="match status" value="1"/>
</dbReference>
<dbReference type="Gene3D" id="2.60.120.260">
    <property type="entry name" value="Galactose-binding domain-like"/>
    <property type="match status" value="1"/>
</dbReference>
<comment type="caution">
    <text evidence="13">The sequence shown here is derived from an EMBL/GenBank/DDBJ whole genome shotgun (WGS) entry which is preliminary data.</text>
</comment>